<evidence type="ECO:0000313" key="4">
    <source>
        <dbReference type="Proteomes" id="UP000245076"/>
    </source>
</evidence>
<dbReference type="InterPro" id="IPR023917">
    <property type="entry name" value="Bifunctiontional_GlmU_bac-type"/>
</dbReference>
<dbReference type="PANTHER" id="PTHR43584">
    <property type="entry name" value="NUCLEOTIDYL TRANSFERASE"/>
    <property type="match status" value="1"/>
</dbReference>
<dbReference type="PANTHER" id="PTHR43584:SF9">
    <property type="entry name" value="TRANSFERASE HEXAPEPTIDE REPEAT CONTAINING PROTEIN"/>
    <property type="match status" value="1"/>
</dbReference>
<gene>
    <name evidence="3" type="ORF">LPTSP1_22530</name>
</gene>
<name>A0A2P2D3M6_9LEPT</name>
<evidence type="ECO:0000256" key="1">
    <source>
        <dbReference type="ARBA" id="ARBA00022679"/>
    </source>
</evidence>
<accession>A0A2P2D3M6</accession>
<dbReference type="Proteomes" id="UP000245076">
    <property type="component" value="Unassembled WGS sequence"/>
</dbReference>
<dbReference type="GO" id="GO:0016779">
    <property type="term" value="F:nucleotidyltransferase activity"/>
    <property type="evidence" value="ECO:0007669"/>
    <property type="project" value="UniProtKB-ARBA"/>
</dbReference>
<dbReference type="NCBIfam" id="TIGR03991">
    <property type="entry name" value="alt_bact_glmU"/>
    <property type="match status" value="1"/>
</dbReference>
<dbReference type="GO" id="GO:0016746">
    <property type="term" value="F:acyltransferase activity"/>
    <property type="evidence" value="ECO:0007669"/>
    <property type="project" value="UniProtKB-KW"/>
</dbReference>
<dbReference type="AlphaFoldDB" id="A0A2P2D3M6"/>
<organism evidence="3 4">
    <name type="scientific">Leptospira johnsonii</name>
    <dbReference type="NCBI Taxonomy" id="1917820"/>
    <lineage>
        <taxon>Bacteria</taxon>
        <taxon>Pseudomonadati</taxon>
        <taxon>Spirochaetota</taxon>
        <taxon>Spirochaetia</taxon>
        <taxon>Leptospirales</taxon>
        <taxon>Leptospiraceae</taxon>
        <taxon>Leptospira</taxon>
    </lineage>
</organism>
<dbReference type="InterPro" id="IPR011004">
    <property type="entry name" value="Trimer_LpxA-like_sf"/>
</dbReference>
<dbReference type="EMBL" id="BFAY01000011">
    <property type="protein sequence ID" value="GBF39254.1"/>
    <property type="molecule type" value="Genomic_DNA"/>
</dbReference>
<keyword evidence="1 3" id="KW-0808">Transferase</keyword>
<dbReference type="SUPFAM" id="SSF51161">
    <property type="entry name" value="Trimeric LpxA-like enzymes"/>
    <property type="match status" value="1"/>
</dbReference>
<sequence>MSVGRIQRIWIDERETPPGLGALTRIRSFSEIRDGVLTPLQRLKEQYPDSKILYSHSNSAFQKTFFERNPKISEYDGKDVDLIIRPEEFLPWKSLESVGKNIDQDLENHKDLRKWARKLKVKSGDFQVVGKSKHVHIHPSAKIYPGVVIDVTSGPVIIDKDAKVTSFSFLEGPLYIGQGTHVDNARITGNTSIGNVCRIGGEVGDSIILDFTNKHHEGFLGHSVVGSWVNLGALSTTSDLKNNYGVVKIREEHTEVTTGSIKFGSIIGDFSKIGIGVMLNTGTVIDFGCNVVSSKASGYLPPFIWADGQAYILDLFLRDSRKIMARRNRELSHSESELIRILYETKVRK</sequence>
<protein>
    <submittedName>
        <fullName evidence="3">Glucose-1-phosphate thymidylyltransferase</fullName>
    </submittedName>
</protein>
<evidence type="ECO:0000313" key="3">
    <source>
        <dbReference type="EMBL" id="GBF39254.1"/>
    </source>
</evidence>
<comment type="caution">
    <text evidence="3">The sequence shown here is derived from an EMBL/GenBank/DDBJ whole genome shotgun (WGS) entry which is preliminary data.</text>
</comment>
<evidence type="ECO:0000256" key="2">
    <source>
        <dbReference type="ARBA" id="ARBA00023315"/>
    </source>
</evidence>
<proteinExistence type="predicted"/>
<dbReference type="Gene3D" id="2.160.10.10">
    <property type="entry name" value="Hexapeptide repeat proteins"/>
    <property type="match status" value="1"/>
</dbReference>
<dbReference type="InterPro" id="IPR050065">
    <property type="entry name" value="GlmU-like"/>
</dbReference>
<keyword evidence="4" id="KW-1185">Reference proteome</keyword>
<reference evidence="3 4" key="1">
    <citation type="submission" date="2018-02" db="EMBL/GenBank/DDBJ databases">
        <title>Novel Leptospira species isolated from soil and water in Japan.</title>
        <authorList>
            <person name="Nakao R."/>
            <person name="Masuzawa T."/>
        </authorList>
    </citation>
    <scope>NUCLEOTIDE SEQUENCE [LARGE SCALE GENOMIC DNA]</scope>
    <source>
        <strain evidence="3 4">E8</strain>
    </source>
</reference>
<keyword evidence="2" id="KW-0012">Acyltransferase</keyword>